<proteinExistence type="inferred from homology"/>
<dbReference type="InterPro" id="IPR000702">
    <property type="entry name" value="Ribosomal_uL6-like"/>
</dbReference>
<feature type="domain" description="Large ribosomal subunit protein uL6 alpha-beta" evidence="5">
    <location>
        <begin position="97"/>
        <end position="174"/>
    </location>
</feature>
<evidence type="ECO:0000256" key="4">
    <source>
        <dbReference type="RuleBase" id="RU003869"/>
    </source>
</evidence>
<dbReference type="GO" id="GO:0003735">
    <property type="term" value="F:structural constituent of ribosome"/>
    <property type="evidence" value="ECO:0007669"/>
    <property type="project" value="InterPro"/>
</dbReference>
<dbReference type="PIRSF" id="PIRSF002162">
    <property type="entry name" value="Ribosomal_L6"/>
    <property type="match status" value="1"/>
</dbReference>
<accession>A0A4D6C491</accession>
<dbReference type="GO" id="GO:0002181">
    <property type="term" value="P:cytoplasmic translation"/>
    <property type="evidence" value="ECO:0007669"/>
    <property type="project" value="TreeGrafter"/>
</dbReference>
<keyword evidence="6" id="KW-0496">Mitochondrion</keyword>
<dbReference type="PANTHER" id="PTHR11655">
    <property type="entry name" value="60S/50S RIBOSOMAL PROTEIN L6/L9"/>
    <property type="match status" value="1"/>
</dbReference>
<keyword evidence="2 4" id="KW-0689">Ribosomal protein</keyword>
<reference evidence="6" key="1">
    <citation type="journal article" date="2019" name="Genome Biol. Evol.">
        <title>Tracing the Evolution of the Plastome and Mitogenome in the Chloropicophyceae Uncovered Convergent tRNA Gene Losses and a Variant Plastid Genetic Code.</title>
        <authorList>
            <person name="Turmel M."/>
            <person name="Dos Santos A.L."/>
            <person name="Otis C."/>
            <person name="Sergerie R."/>
            <person name="Lemieux C."/>
        </authorList>
    </citation>
    <scope>NUCLEOTIDE SEQUENCE</scope>
</reference>
<sequence length="187" mass="20797">MTKFNGFISVVIPTNVSVTKENEKLVIAGPLGKLSVNLKSKDTKGILSYKITETTIDLAVLYNTKHAFAFVKTLASLLEQKIKGVYMGYMCKMEVKGVGYRVSVENTSDVCNLVFKLGYSMDKVYELPKYVKAFSTSQTSFCLYGLDKSYVNEVAAKLIALRTPDAYQGKGVLKTGTVFRLKQVKKR</sequence>
<geneLocation type="mitochondrion" evidence="6"/>
<dbReference type="PRINTS" id="PR00059">
    <property type="entry name" value="RIBOSOMALL6"/>
</dbReference>
<dbReference type="Gene3D" id="3.90.930.12">
    <property type="entry name" value="Ribosomal protein L6, alpha-beta domain"/>
    <property type="match status" value="2"/>
</dbReference>
<dbReference type="Pfam" id="PF00347">
    <property type="entry name" value="Ribosomal_L6"/>
    <property type="match status" value="1"/>
</dbReference>
<gene>
    <name evidence="6" type="primary">rpl6</name>
</gene>
<dbReference type="AlphaFoldDB" id="A0A4D6C491"/>
<evidence type="ECO:0000313" key="6">
    <source>
        <dbReference type="EMBL" id="QBX98501.1"/>
    </source>
</evidence>
<name>A0A4D6C491_9CHLO</name>
<evidence type="ECO:0000256" key="1">
    <source>
        <dbReference type="ARBA" id="ARBA00009356"/>
    </source>
</evidence>
<organism evidence="6">
    <name type="scientific">Chloroparvula sp. RCC696</name>
    <dbReference type="NCBI Taxonomy" id="2565275"/>
    <lineage>
        <taxon>Eukaryota</taxon>
        <taxon>Viridiplantae</taxon>
        <taxon>Chlorophyta</taxon>
        <taxon>Chloropicophyceae</taxon>
        <taxon>Chloropicales</taxon>
        <taxon>Chloropicaceae</taxon>
        <taxon>Chloroparvula</taxon>
    </lineage>
</organism>
<evidence type="ECO:0000256" key="2">
    <source>
        <dbReference type="ARBA" id="ARBA00022980"/>
    </source>
</evidence>
<keyword evidence="3 4" id="KW-0687">Ribonucleoprotein</keyword>
<dbReference type="PANTHER" id="PTHR11655:SF14">
    <property type="entry name" value="LARGE RIBOSOMAL SUBUNIT PROTEIN UL6M"/>
    <property type="match status" value="1"/>
</dbReference>
<evidence type="ECO:0000256" key="3">
    <source>
        <dbReference type="ARBA" id="ARBA00023274"/>
    </source>
</evidence>
<dbReference type="SUPFAM" id="SSF56053">
    <property type="entry name" value="Ribosomal protein L6"/>
    <property type="match status" value="2"/>
</dbReference>
<dbReference type="EMBL" id="MK085999">
    <property type="protein sequence ID" value="QBX98501.1"/>
    <property type="molecule type" value="Genomic_DNA"/>
</dbReference>
<evidence type="ECO:0000259" key="5">
    <source>
        <dbReference type="Pfam" id="PF00347"/>
    </source>
</evidence>
<comment type="similarity">
    <text evidence="1 4">Belongs to the universal ribosomal protein uL6 family.</text>
</comment>
<dbReference type="InterPro" id="IPR020040">
    <property type="entry name" value="Ribosomal_uL6_a/b-dom"/>
</dbReference>
<dbReference type="InterPro" id="IPR036789">
    <property type="entry name" value="Ribosomal_uL6-like_a/b-dom_sf"/>
</dbReference>
<dbReference type="InterPro" id="IPR019906">
    <property type="entry name" value="Ribosomal_uL6_bac-type"/>
</dbReference>
<dbReference type="GO" id="GO:0022625">
    <property type="term" value="C:cytosolic large ribosomal subunit"/>
    <property type="evidence" value="ECO:0007669"/>
    <property type="project" value="TreeGrafter"/>
</dbReference>
<dbReference type="GO" id="GO:0019843">
    <property type="term" value="F:rRNA binding"/>
    <property type="evidence" value="ECO:0007669"/>
    <property type="project" value="InterPro"/>
</dbReference>
<protein>
    <submittedName>
        <fullName evidence="6">Ribosomal protein L6</fullName>
    </submittedName>
</protein>